<organism evidence="1 2">
    <name type="scientific">Pedobacter jeongneungensis</name>
    <dbReference type="NCBI Taxonomy" id="947309"/>
    <lineage>
        <taxon>Bacteria</taxon>
        <taxon>Pseudomonadati</taxon>
        <taxon>Bacteroidota</taxon>
        <taxon>Sphingobacteriia</taxon>
        <taxon>Sphingobacteriales</taxon>
        <taxon>Sphingobacteriaceae</taxon>
        <taxon>Pedobacter</taxon>
    </lineage>
</organism>
<dbReference type="Gene3D" id="1.20.120.160">
    <property type="entry name" value="HPT domain"/>
    <property type="match status" value="1"/>
</dbReference>
<evidence type="ECO:0000313" key="1">
    <source>
        <dbReference type="EMBL" id="GAA4200868.1"/>
    </source>
</evidence>
<accession>A0ABP8B8N3</accession>
<proteinExistence type="predicted"/>
<name>A0ABP8B8N3_9SPHI</name>
<gene>
    <name evidence="1" type="ORF">GCM10022289_13340</name>
</gene>
<reference evidence="2" key="1">
    <citation type="journal article" date="2019" name="Int. J. Syst. Evol. Microbiol.">
        <title>The Global Catalogue of Microorganisms (GCM) 10K type strain sequencing project: providing services to taxonomists for standard genome sequencing and annotation.</title>
        <authorList>
            <consortium name="The Broad Institute Genomics Platform"/>
            <consortium name="The Broad Institute Genome Sequencing Center for Infectious Disease"/>
            <person name="Wu L."/>
            <person name="Ma J."/>
        </authorList>
    </citation>
    <scope>NUCLEOTIDE SEQUENCE [LARGE SCALE GENOMIC DNA]</scope>
    <source>
        <strain evidence="2">JCM 17626</strain>
    </source>
</reference>
<comment type="caution">
    <text evidence="1">The sequence shown here is derived from an EMBL/GenBank/DDBJ whole genome shotgun (WGS) entry which is preliminary data.</text>
</comment>
<dbReference type="SUPFAM" id="SSF47226">
    <property type="entry name" value="Histidine-containing phosphotransfer domain, HPT domain"/>
    <property type="match status" value="1"/>
</dbReference>
<protein>
    <recommendedName>
        <fullName evidence="3">HPt domain-containing protein</fullName>
    </recommendedName>
</protein>
<keyword evidence="2" id="KW-1185">Reference proteome</keyword>
<dbReference type="Proteomes" id="UP001501772">
    <property type="component" value="Unassembled WGS sequence"/>
</dbReference>
<evidence type="ECO:0008006" key="3">
    <source>
        <dbReference type="Google" id="ProtNLM"/>
    </source>
</evidence>
<evidence type="ECO:0000313" key="2">
    <source>
        <dbReference type="Proteomes" id="UP001501772"/>
    </source>
</evidence>
<dbReference type="InterPro" id="IPR036641">
    <property type="entry name" value="HPT_dom_sf"/>
</dbReference>
<dbReference type="RefSeq" id="WP_344850544.1">
    <property type="nucleotide sequence ID" value="NZ_BAABBY010000003.1"/>
</dbReference>
<sequence>MKLSEKKHTQTKACQTINLSYLKEISRGDAGFEREMAEKFISIIADELIHLTNSLEKKNYEALKRTVHKMKSTVYLMGLKPKLNAALEAVEYDNLTHNQFKQHVNQIVSVCEMAKEEVRMFLID</sequence>
<dbReference type="EMBL" id="BAABBY010000003">
    <property type="protein sequence ID" value="GAA4200868.1"/>
    <property type="molecule type" value="Genomic_DNA"/>
</dbReference>